<gene>
    <name evidence="2" type="ORF">R77569_00337</name>
    <name evidence="1" type="ORF">R77591_01233</name>
</gene>
<dbReference type="EMBL" id="CAUDKV010000001">
    <property type="protein sequence ID" value="CAJ0850407.1"/>
    <property type="molecule type" value="Genomic_DNA"/>
</dbReference>
<name>A0AAD2AJF1_9RALS</name>
<protein>
    <submittedName>
        <fullName evidence="1">Uncharacterized protein</fullName>
    </submittedName>
</protein>
<dbReference type="RefSeq" id="WP_244190942.1">
    <property type="nucleotide sequence ID" value="NZ_CATVXE010000004.1"/>
</dbReference>
<dbReference type="PROSITE" id="PS51318">
    <property type="entry name" value="TAT"/>
    <property type="match status" value="1"/>
</dbReference>
<accession>A0AAD2AJF1</accession>
<dbReference type="Pfam" id="PF12318">
    <property type="entry name" value="FAD-SLDH"/>
    <property type="match status" value="1"/>
</dbReference>
<dbReference type="Proteomes" id="UP001190002">
    <property type="component" value="Unassembled WGS sequence"/>
</dbReference>
<sequence length="158" mass="16317">MPAVSPPPLPPCPPKPEPLRRRDVLQAAGAWVALAALPGFFRPAPAPSSHLDDFLLVSETIAGAPLDRRAALACLRPLLEADGSFGDHIQTLAWLVRRHPGLDAAGLVGLLNTDASAGLRHALARLVAAWSALPDAAPALADARAVVAHRPDGGLPGS</sequence>
<dbReference type="Proteomes" id="UP001190452">
    <property type="component" value="Unassembled WGS sequence"/>
</dbReference>
<dbReference type="AlphaFoldDB" id="A0AAD2AJF1"/>
<reference evidence="1 4" key="1">
    <citation type="submission" date="2023-07" db="EMBL/GenBank/DDBJ databases">
        <authorList>
            <person name="Peeters C."/>
        </authorList>
    </citation>
    <scope>NUCLEOTIDE SEQUENCE</scope>
    <source>
        <strain evidence="2 4">R-77569</strain>
        <strain evidence="1">R-77591</strain>
    </source>
</reference>
<evidence type="ECO:0000313" key="2">
    <source>
        <dbReference type="EMBL" id="CAJ0850407.1"/>
    </source>
</evidence>
<evidence type="ECO:0000313" key="1">
    <source>
        <dbReference type="EMBL" id="CAJ0681233.1"/>
    </source>
</evidence>
<dbReference type="InterPro" id="IPR024651">
    <property type="entry name" value="FAD-SLDH_ssu"/>
</dbReference>
<evidence type="ECO:0000313" key="4">
    <source>
        <dbReference type="Proteomes" id="UP001190452"/>
    </source>
</evidence>
<organism evidence="1 3">
    <name type="scientific">Ralstonia mannitolilytica</name>
    <dbReference type="NCBI Taxonomy" id="105219"/>
    <lineage>
        <taxon>Bacteria</taxon>
        <taxon>Pseudomonadati</taxon>
        <taxon>Pseudomonadota</taxon>
        <taxon>Betaproteobacteria</taxon>
        <taxon>Burkholderiales</taxon>
        <taxon>Burkholderiaceae</taxon>
        <taxon>Ralstonia</taxon>
    </lineage>
</organism>
<comment type="caution">
    <text evidence="1">The sequence shown here is derived from an EMBL/GenBank/DDBJ whole genome shotgun (WGS) entry which is preliminary data.</text>
</comment>
<dbReference type="EMBL" id="CATVXE010000004">
    <property type="protein sequence ID" value="CAJ0681233.1"/>
    <property type="molecule type" value="Genomic_DNA"/>
</dbReference>
<proteinExistence type="predicted"/>
<dbReference type="InterPro" id="IPR006311">
    <property type="entry name" value="TAT_signal"/>
</dbReference>
<evidence type="ECO:0000313" key="3">
    <source>
        <dbReference type="Proteomes" id="UP001190002"/>
    </source>
</evidence>
<keyword evidence="4" id="KW-1185">Reference proteome</keyword>